<dbReference type="Gene3D" id="2.40.50.140">
    <property type="entry name" value="Nucleic acid-binding proteins"/>
    <property type="match status" value="2"/>
</dbReference>
<dbReference type="Gene3D" id="1.10.8.60">
    <property type="match status" value="1"/>
</dbReference>
<keyword evidence="1 4" id="KW-0547">Nucleotide-binding</keyword>
<comment type="caution">
    <text evidence="7">The sequence shown here is derived from an EMBL/GenBank/DDBJ whole genome shotgun (WGS) entry which is preliminary data.</text>
</comment>
<dbReference type="InterPro" id="IPR003960">
    <property type="entry name" value="ATPase_AAA_CS"/>
</dbReference>
<dbReference type="SUPFAM" id="SSF52540">
    <property type="entry name" value="P-loop containing nucleoside triphosphate hydrolases"/>
    <property type="match status" value="1"/>
</dbReference>
<dbReference type="PANTHER" id="PTHR23077:SF144">
    <property type="entry name" value="PROTEASOME-ASSOCIATED ATPASE"/>
    <property type="match status" value="1"/>
</dbReference>
<evidence type="ECO:0000256" key="2">
    <source>
        <dbReference type="ARBA" id="ARBA00022840"/>
    </source>
</evidence>
<gene>
    <name evidence="4 7" type="primary">arc</name>
    <name evidence="7" type="ORF">GCM10009799_15680</name>
</gene>
<keyword evidence="7" id="KW-0647">Proteasome</keyword>
<dbReference type="InterPro" id="IPR032501">
    <property type="entry name" value="Prot_ATP_ID_OB_2nd"/>
</dbReference>
<dbReference type="EMBL" id="BAAAPC010000005">
    <property type="protein sequence ID" value="GAA1990608.1"/>
    <property type="molecule type" value="Genomic_DNA"/>
</dbReference>
<keyword evidence="8" id="KW-1185">Reference proteome</keyword>
<dbReference type="InterPro" id="IPR012340">
    <property type="entry name" value="NA-bd_OB-fold"/>
</dbReference>
<evidence type="ECO:0000259" key="6">
    <source>
        <dbReference type="SMART" id="SM00382"/>
    </source>
</evidence>
<feature type="binding site" evidence="4">
    <location>
        <begin position="248"/>
        <end position="253"/>
    </location>
    <ligand>
        <name>ATP</name>
        <dbReference type="ChEBI" id="CHEBI:30616"/>
    </ligand>
</feature>
<dbReference type="InterPro" id="IPR027417">
    <property type="entry name" value="P-loop_NTPase"/>
</dbReference>
<dbReference type="PROSITE" id="PS00674">
    <property type="entry name" value="AAA"/>
    <property type="match status" value="1"/>
</dbReference>
<dbReference type="SMART" id="SM00382">
    <property type="entry name" value="AAA"/>
    <property type="match status" value="1"/>
</dbReference>
<organism evidence="7 8">
    <name type="scientific">Nocardiopsis rhodophaea</name>
    <dbReference type="NCBI Taxonomy" id="280238"/>
    <lineage>
        <taxon>Bacteria</taxon>
        <taxon>Bacillati</taxon>
        <taxon>Actinomycetota</taxon>
        <taxon>Actinomycetes</taxon>
        <taxon>Streptosporangiales</taxon>
        <taxon>Nocardiopsidaceae</taxon>
        <taxon>Nocardiopsis</taxon>
    </lineage>
</organism>
<dbReference type="InterPro" id="IPR003593">
    <property type="entry name" value="AAA+_ATPase"/>
</dbReference>
<evidence type="ECO:0000313" key="7">
    <source>
        <dbReference type="EMBL" id="GAA1990608.1"/>
    </source>
</evidence>
<protein>
    <recommendedName>
        <fullName evidence="4">AAA ATPase forming ring-shaped complexes</fullName>
        <shortName evidence="4">ARC</shortName>
    </recommendedName>
</protein>
<dbReference type="NCBIfam" id="TIGR03689">
    <property type="entry name" value="pup_AAA"/>
    <property type="match status" value="1"/>
</dbReference>
<dbReference type="Pfam" id="PF17758">
    <property type="entry name" value="Prot_ATP_ID_OB_N"/>
    <property type="match status" value="1"/>
</dbReference>
<dbReference type="InterPro" id="IPR022482">
    <property type="entry name" value="Proteasome_ATPase"/>
</dbReference>
<dbReference type="Gene3D" id="1.20.5.170">
    <property type="match status" value="1"/>
</dbReference>
<sequence length="560" mass="62683">MEKELSVVRRKLADSPRHVRLLEDRLREAQANLAAANGQNERLVATLKEARDQIVALKEEVDRLAQPPSGFGIFLEARDDETVEIFTNGRKMRVNVSPSVDIEQLSPGQEVMLNEAFNVVEAQSFETVGEVVMLKEFLEGDRALVISNHDEERIVRLAEPLRDEPVRPGDSLLLEPRSGYVYERIPKSEVEELILEEVPDIAYTDIGGLSGQIEMIRDAVELPYLHKDLFYEHQLRPPKGVLLYGPPGCGKTLIAKAVANSLAKQVAQKTGHDVGKSFFLNIKGPELLNKYVGETERHIRLVFQRAREKAGEGTPVIVFFDEMDSIFRTRGSGVSSDVENTIVPQLLSEIDGVEGLENVIVIGASNREDMIDPAILRPGRLDVKIKIERPDAEAARDIFSKYITTDLPLHEDDLAEHGQSASATVDAMIQRVVERMYTESEENRFLEVTYANGDKEVLYFKDFNSGAMIENIVDRAKKMAIKDYIDHQAKGLRVSHLMQACVDEFSENEDLPNTTNPDDWARISGKKGERIVYIRTLVSGKKGADSGRSIDTVANTGQYL</sequence>
<dbReference type="Pfam" id="PF00004">
    <property type="entry name" value="AAA"/>
    <property type="match status" value="1"/>
</dbReference>
<dbReference type="HAMAP" id="MF_02112">
    <property type="entry name" value="ARC_ATPase"/>
    <property type="match status" value="1"/>
</dbReference>
<evidence type="ECO:0000256" key="4">
    <source>
        <dbReference type="HAMAP-Rule" id="MF_02112"/>
    </source>
</evidence>
<dbReference type="GO" id="GO:0000502">
    <property type="term" value="C:proteasome complex"/>
    <property type="evidence" value="ECO:0007669"/>
    <property type="project" value="UniProtKB-KW"/>
</dbReference>
<keyword evidence="2 4" id="KW-0067">ATP-binding</keyword>
<proteinExistence type="inferred from homology"/>
<name>A0ABN2SQ77_9ACTN</name>
<dbReference type="Proteomes" id="UP001501585">
    <property type="component" value="Unassembled WGS sequence"/>
</dbReference>
<dbReference type="PANTHER" id="PTHR23077">
    <property type="entry name" value="AAA-FAMILY ATPASE"/>
    <property type="match status" value="1"/>
</dbReference>
<feature type="domain" description="AAA+ ATPase" evidence="6">
    <location>
        <begin position="237"/>
        <end position="391"/>
    </location>
</feature>
<dbReference type="InterPro" id="IPR050168">
    <property type="entry name" value="AAA_ATPase_domain"/>
</dbReference>
<evidence type="ECO:0000313" key="8">
    <source>
        <dbReference type="Proteomes" id="UP001501585"/>
    </source>
</evidence>
<dbReference type="InterPro" id="IPR041626">
    <property type="entry name" value="Prot_ATP_ID_OB_N"/>
</dbReference>
<dbReference type="Pfam" id="PF16450">
    <property type="entry name" value="Prot_ATP_ID_OB_C"/>
    <property type="match status" value="1"/>
</dbReference>
<evidence type="ECO:0000256" key="3">
    <source>
        <dbReference type="ARBA" id="ARBA00023054"/>
    </source>
</evidence>
<comment type="similarity">
    <text evidence="4 5">Belongs to the AAA ATPase family.</text>
</comment>
<comment type="subunit">
    <text evidence="4">Homohexamer. Assembles into a hexameric ring structure.</text>
</comment>
<keyword evidence="3 4" id="KW-0175">Coiled coil</keyword>
<feature type="coiled-coil region" evidence="4">
    <location>
        <begin position="19"/>
        <end position="67"/>
    </location>
</feature>
<dbReference type="Gene3D" id="3.40.50.300">
    <property type="entry name" value="P-loop containing nucleotide triphosphate hydrolases"/>
    <property type="match status" value="1"/>
</dbReference>
<evidence type="ECO:0000256" key="1">
    <source>
        <dbReference type="ARBA" id="ARBA00022741"/>
    </source>
</evidence>
<dbReference type="InterPro" id="IPR003959">
    <property type="entry name" value="ATPase_AAA_core"/>
</dbReference>
<accession>A0ABN2SQ77</accession>
<evidence type="ECO:0000256" key="5">
    <source>
        <dbReference type="RuleBase" id="RU003651"/>
    </source>
</evidence>
<reference evidence="8" key="1">
    <citation type="journal article" date="2019" name="Int. J. Syst. Evol. Microbiol.">
        <title>The Global Catalogue of Microorganisms (GCM) 10K type strain sequencing project: providing services to taxonomists for standard genome sequencing and annotation.</title>
        <authorList>
            <consortium name="The Broad Institute Genomics Platform"/>
            <consortium name="The Broad Institute Genome Sequencing Center for Infectious Disease"/>
            <person name="Wu L."/>
            <person name="Ma J."/>
        </authorList>
    </citation>
    <scope>NUCLEOTIDE SEQUENCE [LARGE SCALE GENOMIC DNA]</scope>
    <source>
        <strain evidence="8">JCM 15313</strain>
    </source>
</reference>